<dbReference type="Gene3D" id="3.40.140.10">
    <property type="entry name" value="Cytidine Deaminase, domain 2"/>
    <property type="match status" value="1"/>
</dbReference>
<sequence>MRRAIALSAKGLGTTSPNPPVGCVILDPEGQLAGEGFHLRKGEPHAEVNALAAAGDNARGGTAVVTLEPCNHHGRTPPCRQALLDAGVTRVVIALMDPTSREEGGASRLRSTGVDVEDGVLGREALLVVGPWMRSLETKLPFVRLLDDYGDLERSSEFAYFRSVSDAVIFSNGRVEEGASGVHLPEVFALPTAYGGQGPELYLRELYTGGVRSLLLVGRSEVAKSFCDAGLVDEIVQLIDDKPDGAGAAFTSWVDTCAASFEVNAVEKGSTGVRMVLARRNDGRVL</sequence>
<dbReference type="EMBL" id="JBHRWK010000020">
    <property type="protein sequence ID" value="MFC3450747.1"/>
    <property type="molecule type" value="Genomic_DNA"/>
</dbReference>
<evidence type="ECO:0000256" key="3">
    <source>
        <dbReference type="ARBA" id="ARBA00022723"/>
    </source>
</evidence>
<dbReference type="InterPro" id="IPR024072">
    <property type="entry name" value="DHFR-like_dom_sf"/>
</dbReference>
<evidence type="ECO:0000256" key="4">
    <source>
        <dbReference type="ARBA" id="ARBA00022833"/>
    </source>
</evidence>
<comment type="pathway">
    <text evidence="1">Cofactor biosynthesis; riboflavin biosynthesis; 5-amino-6-(D-ribitylamino)uracil from GTP: step 2/4.</text>
</comment>
<dbReference type="PANTHER" id="PTHR11079:SF162">
    <property type="entry name" value="RIBOFLAVIN BIOSYNTHESIS PROTEIN PYRD, CHLOROPLASTIC"/>
    <property type="match status" value="1"/>
</dbReference>
<evidence type="ECO:0000313" key="7">
    <source>
        <dbReference type="Proteomes" id="UP001595645"/>
    </source>
</evidence>
<dbReference type="PROSITE" id="PS00903">
    <property type="entry name" value="CYT_DCMP_DEAMINASES_1"/>
    <property type="match status" value="1"/>
</dbReference>
<dbReference type="InterPro" id="IPR016193">
    <property type="entry name" value="Cytidine_deaminase-like"/>
</dbReference>
<dbReference type="SUPFAM" id="SSF53927">
    <property type="entry name" value="Cytidine deaminase-like"/>
    <property type="match status" value="1"/>
</dbReference>
<dbReference type="InterPro" id="IPR002125">
    <property type="entry name" value="CMP_dCMP_dom"/>
</dbReference>
<keyword evidence="6" id="KW-0378">Hydrolase</keyword>
<name>A0ABV7NWZ3_9PSEU</name>
<dbReference type="EC" id="3.5.4.26" evidence="2"/>
<dbReference type="GO" id="GO:0008835">
    <property type="term" value="F:diaminohydroxyphosphoribosylaminopyrimidine deaminase activity"/>
    <property type="evidence" value="ECO:0007669"/>
    <property type="project" value="UniProtKB-EC"/>
</dbReference>
<proteinExistence type="predicted"/>
<gene>
    <name evidence="6" type="primary">ribD</name>
    <name evidence="6" type="ORF">ACFOSH_15040</name>
</gene>
<dbReference type="SUPFAM" id="SSF53597">
    <property type="entry name" value="Dihydrofolate reductase-like"/>
    <property type="match status" value="1"/>
</dbReference>
<keyword evidence="7" id="KW-1185">Reference proteome</keyword>
<dbReference type="GO" id="GO:0008703">
    <property type="term" value="F:5-amino-6-(5-phosphoribosylamino)uracil reductase activity"/>
    <property type="evidence" value="ECO:0007669"/>
    <property type="project" value="UniProtKB-EC"/>
</dbReference>
<dbReference type="PANTHER" id="PTHR11079">
    <property type="entry name" value="CYTOSINE DEAMINASE FAMILY MEMBER"/>
    <property type="match status" value="1"/>
</dbReference>
<evidence type="ECO:0000256" key="1">
    <source>
        <dbReference type="ARBA" id="ARBA00004882"/>
    </source>
</evidence>
<organism evidence="6 7">
    <name type="scientific">Amycolatopsis speibonae</name>
    <dbReference type="NCBI Taxonomy" id="1450224"/>
    <lineage>
        <taxon>Bacteria</taxon>
        <taxon>Bacillati</taxon>
        <taxon>Actinomycetota</taxon>
        <taxon>Actinomycetes</taxon>
        <taxon>Pseudonocardiales</taxon>
        <taxon>Pseudonocardiaceae</taxon>
        <taxon>Amycolatopsis</taxon>
    </lineage>
</organism>
<keyword evidence="4" id="KW-0862">Zinc</keyword>
<accession>A0ABV7NWZ3</accession>
<dbReference type="InterPro" id="IPR016192">
    <property type="entry name" value="APOBEC/CMP_deaminase_Zn-bd"/>
</dbReference>
<feature type="domain" description="CMP/dCMP-type deaminase" evidence="5">
    <location>
        <begin position="1"/>
        <end position="117"/>
    </location>
</feature>
<dbReference type="Pfam" id="PF00383">
    <property type="entry name" value="dCMP_cyt_deam_1"/>
    <property type="match status" value="1"/>
</dbReference>
<dbReference type="PROSITE" id="PS51747">
    <property type="entry name" value="CYT_DCMP_DEAMINASES_2"/>
    <property type="match status" value="1"/>
</dbReference>
<keyword evidence="3" id="KW-0479">Metal-binding</keyword>
<evidence type="ECO:0000256" key="2">
    <source>
        <dbReference type="ARBA" id="ARBA00012766"/>
    </source>
</evidence>
<dbReference type="CDD" id="cd01284">
    <property type="entry name" value="Riboflavin_deaminase-reductase"/>
    <property type="match status" value="1"/>
</dbReference>
<dbReference type="Proteomes" id="UP001595645">
    <property type="component" value="Unassembled WGS sequence"/>
</dbReference>
<dbReference type="RefSeq" id="WP_378239480.1">
    <property type="nucleotide sequence ID" value="NZ_JBHRWK010000020.1"/>
</dbReference>
<dbReference type="InterPro" id="IPR004794">
    <property type="entry name" value="Eubact_RibD"/>
</dbReference>
<reference evidence="7" key="1">
    <citation type="journal article" date="2019" name="Int. J. Syst. Evol. Microbiol.">
        <title>The Global Catalogue of Microorganisms (GCM) 10K type strain sequencing project: providing services to taxonomists for standard genome sequencing and annotation.</title>
        <authorList>
            <consortium name="The Broad Institute Genomics Platform"/>
            <consortium name="The Broad Institute Genome Sequencing Center for Infectious Disease"/>
            <person name="Wu L."/>
            <person name="Ma J."/>
        </authorList>
    </citation>
    <scope>NUCLEOTIDE SEQUENCE [LARGE SCALE GENOMIC DNA]</scope>
    <source>
        <strain evidence="7">CGMCC 4.7676</strain>
    </source>
</reference>
<protein>
    <recommendedName>
        <fullName evidence="2">diaminohydroxyphosphoribosylaminopyrimidine deaminase</fullName>
        <ecNumber evidence="2">3.5.4.26</ecNumber>
    </recommendedName>
</protein>
<evidence type="ECO:0000313" key="6">
    <source>
        <dbReference type="EMBL" id="MFC3450747.1"/>
    </source>
</evidence>
<dbReference type="NCBIfam" id="TIGR00326">
    <property type="entry name" value="eubact_ribD"/>
    <property type="match status" value="1"/>
</dbReference>
<comment type="caution">
    <text evidence="6">The sequence shown here is derived from an EMBL/GenBank/DDBJ whole genome shotgun (WGS) entry which is preliminary data.</text>
</comment>
<dbReference type="Gene3D" id="3.40.430.10">
    <property type="entry name" value="Dihydrofolate Reductase, subunit A"/>
    <property type="match status" value="1"/>
</dbReference>
<evidence type="ECO:0000259" key="5">
    <source>
        <dbReference type="PROSITE" id="PS51747"/>
    </source>
</evidence>
<keyword evidence="6" id="KW-0560">Oxidoreductase</keyword>